<evidence type="ECO:0000313" key="2">
    <source>
        <dbReference type="EMBL" id="AKN89122.1"/>
    </source>
</evidence>
<organism evidence="2 3">
    <name type="scientific">Francisella orientalis</name>
    <dbReference type="NCBI Taxonomy" id="299583"/>
    <lineage>
        <taxon>Bacteria</taxon>
        <taxon>Pseudomonadati</taxon>
        <taxon>Pseudomonadota</taxon>
        <taxon>Gammaproteobacteria</taxon>
        <taxon>Thiotrichales</taxon>
        <taxon>Francisellaceae</taxon>
        <taxon>Francisella</taxon>
    </lineage>
</organism>
<dbReference type="Proteomes" id="UP000035930">
    <property type="component" value="Chromosome"/>
</dbReference>
<keyword evidence="3" id="KW-1185">Reference proteome</keyword>
<sequence length="43" mass="5021">MYIVAAKTKNTTDFLLKRASRVFPAYIFFTTLLILCIYISFLI</sequence>
<keyword evidence="1" id="KW-1133">Transmembrane helix</keyword>
<accession>A0ABN4H402</accession>
<proteinExistence type="predicted"/>
<protein>
    <submittedName>
        <fullName evidence="2">UDP-3-O-(R-3-hydroxymyristoyl)-glucosamine N-acyltransferase</fullName>
    </submittedName>
</protein>
<evidence type="ECO:0000256" key="1">
    <source>
        <dbReference type="SAM" id="Phobius"/>
    </source>
</evidence>
<name>A0ABN4H402_9GAMM</name>
<gene>
    <name evidence="2" type="ORF">FNO190_1493</name>
</gene>
<dbReference type="EMBL" id="CP011923">
    <property type="protein sequence ID" value="AKN89122.1"/>
    <property type="molecule type" value="Genomic_DNA"/>
</dbReference>
<feature type="transmembrane region" description="Helical" evidence="1">
    <location>
        <begin position="23"/>
        <end position="42"/>
    </location>
</feature>
<reference evidence="2" key="1">
    <citation type="submission" date="2017-08" db="EMBL/GenBank/DDBJ databases">
        <title>Complete Genome Sequence of Francisella noatunensis subsp. orientalis strain FNO190.</title>
        <authorList>
            <person name="Pereira F.L."/>
            <person name="Goncalves L.A."/>
            <person name="Guilherme T.C."/>
            <person name="Soares S.C."/>
            <person name="Dorella F.A."/>
            <person name="Carvalho A.F."/>
            <person name="Leibowitz M.P."/>
            <person name="Leal C.A.G."/>
            <person name="Azevedo V.A.C."/>
            <person name="Figueiredo H.C.P."/>
        </authorList>
    </citation>
    <scope>NUCLEOTIDE SEQUENCE</scope>
    <source>
        <strain evidence="2">FNO190</strain>
    </source>
</reference>
<keyword evidence="1" id="KW-0472">Membrane</keyword>
<evidence type="ECO:0000313" key="3">
    <source>
        <dbReference type="Proteomes" id="UP000035930"/>
    </source>
</evidence>
<keyword evidence="1" id="KW-0812">Transmembrane</keyword>